<comment type="caution">
    <text evidence="3">The sequence shown here is derived from an EMBL/GenBank/DDBJ whole genome shotgun (WGS) entry which is preliminary data.</text>
</comment>
<dbReference type="Proteomes" id="UP000707206">
    <property type="component" value="Unassembled WGS sequence"/>
</dbReference>
<proteinExistence type="inferred from homology"/>
<dbReference type="Pfam" id="PF00561">
    <property type="entry name" value="Abhydrolase_1"/>
    <property type="match status" value="1"/>
</dbReference>
<evidence type="ECO:0000259" key="2">
    <source>
        <dbReference type="Pfam" id="PF00561"/>
    </source>
</evidence>
<dbReference type="RefSeq" id="WP_152573978.1">
    <property type="nucleotide sequence ID" value="NZ_VIKU02000002.1"/>
</dbReference>
<keyword evidence="3" id="KW-0378">Hydrolase</keyword>
<dbReference type="InterPro" id="IPR000073">
    <property type="entry name" value="AB_hydrolase_1"/>
</dbReference>
<keyword evidence="4" id="KW-1185">Reference proteome</keyword>
<comment type="similarity">
    <text evidence="1">Belongs to the AB hydrolase superfamily. Bacterial non-heme haloperoxidase / perhydrolase family.</text>
</comment>
<dbReference type="PANTHER" id="PTHR43433:SF4">
    <property type="entry name" value="NON-HEME CHLOROPEROXIDASE-RELATED"/>
    <property type="match status" value="1"/>
</dbReference>
<accession>A0A967AZN8</accession>
<feature type="domain" description="AB hydrolase-1" evidence="2">
    <location>
        <begin position="25"/>
        <end position="262"/>
    </location>
</feature>
<gene>
    <name evidence="3" type="ORF">FK220_008975</name>
</gene>
<dbReference type="PRINTS" id="PR00111">
    <property type="entry name" value="ABHYDROLASE"/>
</dbReference>
<reference evidence="3" key="2">
    <citation type="submission" date="2020-03" db="EMBL/GenBank/DDBJ databases">
        <title>Flavobacteriaceae bacterium strain TP-CH-4, a member of the family Flavobacteriaceae isolated from a deep-sea seamount.</title>
        <authorList>
            <person name="Zhang D.-C."/>
        </authorList>
    </citation>
    <scope>NUCLEOTIDE SEQUENCE</scope>
    <source>
        <strain evidence="3">TP-CH-4</strain>
    </source>
</reference>
<protein>
    <submittedName>
        <fullName evidence="3">Alpha/beta hydrolase</fullName>
    </submittedName>
</protein>
<sequence>MPFITNKTGKEQVDIFYEDYGSGQPVLLIHGWPLSRKSWEQQVWKIVESGFRCISYDRRGFGISSAPWESYDYSALASDLNTIIEGLQLADAIIVGFSMGGGEVVRYFTDYGSDKIAKAVLISSIIPLVKQKEDNPDGVPVDALEEMKEALQNDRVGFLKNFHKGFYNYDDNKDRVSEAQLEYDFIIASHASPRATIQAALAWMHTDFRTELKNVTVPTLIVHGDSDETVPIKTSADQAAAGIPNNRYEIVQGAPHGLNITHADELNDLLISFLTD</sequence>
<dbReference type="EMBL" id="VIKU02000002">
    <property type="protein sequence ID" value="NHF59471.1"/>
    <property type="molecule type" value="Genomic_DNA"/>
</dbReference>
<evidence type="ECO:0000313" key="4">
    <source>
        <dbReference type="Proteomes" id="UP000707206"/>
    </source>
</evidence>
<dbReference type="InterPro" id="IPR000639">
    <property type="entry name" value="Epox_hydrolase-like"/>
</dbReference>
<dbReference type="Gene3D" id="3.40.50.1820">
    <property type="entry name" value="alpha/beta hydrolase"/>
    <property type="match status" value="1"/>
</dbReference>
<dbReference type="InterPro" id="IPR050471">
    <property type="entry name" value="AB_hydrolase"/>
</dbReference>
<dbReference type="GO" id="GO:0016787">
    <property type="term" value="F:hydrolase activity"/>
    <property type="evidence" value="ECO:0007669"/>
    <property type="project" value="UniProtKB-KW"/>
</dbReference>
<dbReference type="PRINTS" id="PR00412">
    <property type="entry name" value="EPOXHYDRLASE"/>
</dbReference>
<evidence type="ECO:0000256" key="1">
    <source>
        <dbReference type="ARBA" id="ARBA00038128"/>
    </source>
</evidence>
<name>A0A967AZN8_9FLAO</name>
<evidence type="ECO:0000313" key="3">
    <source>
        <dbReference type="EMBL" id="NHF59471.1"/>
    </source>
</evidence>
<dbReference type="InterPro" id="IPR029058">
    <property type="entry name" value="AB_hydrolase_fold"/>
</dbReference>
<dbReference type="FunFam" id="3.40.50.1820:FF:000205">
    <property type="entry name" value="Non-haem bromoperoxidase BPO-A2"/>
    <property type="match status" value="1"/>
</dbReference>
<dbReference type="AlphaFoldDB" id="A0A967AZN8"/>
<reference evidence="3" key="1">
    <citation type="submission" date="2019-07" db="EMBL/GenBank/DDBJ databases">
        <authorList>
            <person name="De-Chao Zhang Q."/>
        </authorList>
    </citation>
    <scope>NUCLEOTIDE SEQUENCE</scope>
    <source>
        <strain evidence="3">TP-CH-4</strain>
    </source>
</reference>
<dbReference type="SUPFAM" id="SSF53474">
    <property type="entry name" value="alpha/beta-Hydrolases"/>
    <property type="match status" value="1"/>
</dbReference>
<dbReference type="PANTHER" id="PTHR43433">
    <property type="entry name" value="HYDROLASE, ALPHA/BETA FOLD FAMILY PROTEIN"/>
    <property type="match status" value="1"/>
</dbReference>
<organism evidence="3 4">
    <name type="scientific">Pelagihabitans pacificus</name>
    <dbReference type="NCBI Taxonomy" id="2696054"/>
    <lineage>
        <taxon>Bacteria</taxon>
        <taxon>Pseudomonadati</taxon>
        <taxon>Bacteroidota</taxon>
        <taxon>Flavobacteriia</taxon>
        <taxon>Flavobacteriales</taxon>
        <taxon>Flavobacteriaceae</taxon>
        <taxon>Pelagihabitans</taxon>
    </lineage>
</organism>